<dbReference type="RefSeq" id="WP_183190185.1">
    <property type="nucleotide sequence ID" value="NZ_JACICD010000004.1"/>
</dbReference>
<evidence type="ECO:0000313" key="2">
    <source>
        <dbReference type="EMBL" id="MBB3772040.1"/>
    </source>
</evidence>
<feature type="region of interest" description="Disordered" evidence="1">
    <location>
        <begin position="149"/>
        <end position="169"/>
    </location>
</feature>
<name>A0A839ZB76_9HYPH</name>
<sequence>MTAFQRTDATGRATGRMKRPKWQKLEGPFIAVPTEMLLSPAHRELSRAARQVLDRLMIEHSQHAGNENGGLICTHADFMRHGIDRHAIKPAIRELEALGFVRVRQGGAGNGEFRQPNRFRLTFAWSKDGPATNEWREIVSEENARALARSARAAVDPPRAVERRARLAS</sequence>
<evidence type="ECO:0000313" key="3">
    <source>
        <dbReference type="Proteomes" id="UP000533469"/>
    </source>
</evidence>
<gene>
    <name evidence="2" type="ORF">FHS55_002649</name>
</gene>
<dbReference type="EMBL" id="JACICD010000004">
    <property type="protein sequence ID" value="MBB3772040.1"/>
    <property type="molecule type" value="Genomic_DNA"/>
</dbReference>
<comment type="caution">
    <text evidence="2">The sequence shown here is derived from an EMBL/GenBank/DDBJ whole genome shotgun (WGS) entry which is preliminary data.</text>
</comment>
<dbReference type="AlphaFoldDB" id="A0A839ZB76"/>
<protein>
    <submittedName>
        <fullName evidence="2">Uncharacterized protein</fullName>
    </submittedName>
</protein>
<reference evidence="2 3" key="1">
    <citation type="submission" date="2020-08" db="EMBL/GenBank/DDBJ databases">
        <title>Genomic Encyclopedia of Type Strains, Phase IV (KMG-IV): sequencing the most valuable type-strain genomes for metagenomic binning, comparative biology and taxonomic classification.</title>
        <authorList>
            <person name="Goeker M."/>
        </authorList>
    </citation>
    <scope>NUCLEOTIDE SEQUENCE [LARGE SCALE GENOMIC DNA]</scope>
    <source>
        <strain evidence="2 3">DSM 5895</strain>
    </source>
</reference>
<organism evidence="2 3">
    <name type="scientific">Ancylobacter tetraedralis</name>
    <dbReference type="NCBI Taxonomy" id="217068"/>
    <lineage>
        <taxon>Bacteria</taxon>
        <taxon>Pseudomonadati</taxon>
        <taxon>Pseudomonadota</taxon>
        <taxon>Alphaproteobacteria</taxon>
        <taxon>Hyphomicrobiales</taxon>
        <taxon>Xanthobacteraceae</taxon>
        <taxon>Ancylobacter</taxon>
    </lineage>
</organism>
<feature type="compositionally biased region" description="Basic and acidic residues" evidence="1">
    <location>
        <begin position="159"/>
        <end position="169"/>
    </location>
</feature>
<proteinExistence type="predicted"/>
<dbReference type="Proteomes" id="UP000533469">
    <property type="component" value="Unassembled WGS sequence"/>
</dbReference>
<keyword evidence="3" id="KW-1185">Reference proteome</keyword>
<accession>A0A839ZB76</accession>
<evidence type="ECO:0000256" key="1">
    <source>
        <dbReference type="SAM" id="MobiDB-lite"/>
    </source>
</evidence>